<feature type="domain" description="ABC-type transport auxiliary lipoprotein component" evidence="2">
    <location>
        <begin position="25"/>
        <end position="181"/>
    </location>
</feature>
<sequence length="185" mass="19046">MLKALTLMAPLALLAACGPSNEARYLISAAPGEKVANLRSRTIEVRLVSLPSYAAASEIVAEGDGGALFALGGAQWADDPARGMTAALARGLNQRTGAAAAMEPWPLNTGPDVRLDVRVDQAYARADGVFALTGQFAVSSPEGTVREFVKPFDILAPVNGTGPAAAADALSRALAELARQVSQAM</sequence>
<feature type="signal peptide" evidence="1">
    <location>
        <begin position="1"/>
        <end position="22"/>
    </location>
</feature>
<reference evidence="3 5" key="1">
    <citation type="submission" date="2015-09" db="EMBL/GenBank/DDBJ databases">
        <authorList>
            <consortium name="Swine Surveillance"/>
        </authorList>
    </citation>
    <scope>NUCLEOTIDE SEQUENCE [LARGE SCALE GENOMIC DNA]</scope>
    <source>
        <strain evidence="3 5">CECT 8399</strain>
    </source>
</reference>
<accession>A0A0P1H9S3</accession>
<dbReference type="Pfam" id="PF03886">
    <property type="entry name" value="ABC_trans_aux"/>
    <property type="match status" value="1"/>
</dbReference>
<protein>
    <submittedName>
        <fullName evidence="3">ABC-type uncharacterized transport system, auxiliary component</fullName>
    </submittedName>
    <submittedName>
        <fullName evidence="4">PqiC family protein</fullName>
    </submittedName>
</protein>
<dbReference type="Gene3D" id="3.40.50.10610">
    <property type="entry name" value="ABC-type transport auxiliary lipoprotein component"/>
    <property type="match status" value="1"/>
</dbReference>
<evidence type="ECO:0000259" key="2">
    <source>
        <dbReference type="Pfam" id="PF03886"/>
    </source>
</evidence>
<evidence type="ECO:0000313" key="5">
    <source>
        <dbReference type="Proteomes" id="UP000051326"/>
    </source>
</evidence>
<dbReference type="AlphaFoldDB" id="A0A0P1H9S3"/>
<keyword evidence="6" id="KW-1185">Reference proteome</keyword>
<dbReference type="SUPFAM" id="SSF159594">
    <property type="entry name" value="XCC0632-like"/>
    <property type="match status" value="1"/>
</dbReference>
<proteinExistence type="predicted"/>
<dbReference type="InterPro" id="IPR005586">
    <property type="entry name" value="ABC_trans_aux"/>
</dbReference>
<evidence type="ECO:0000313" key="6">
    <source>
        <dbReference type="Proteomes" id="UP001058514"/>
    </source>
</evidence>
<name>A0A0P1H9S3_9RHOB</name>
<reference evidence="4" key="2">
    <citation type="submission" date="2021-08" db="EMBL/GenBank/DDBJ databases">
        <authorList>
            <person name="Nwanade C."/>
            <person name="Wang M."/>
            <person name="Masoudi A."/>
            <person name="Yu Z."/>
            <person name="Liu J."/>
        </authorList>
    </citation>
    <scope>NUCLEOTIDE SEQUENCE</scope>
    <source>
        <strain evidence="4">S166</strain>
    </source>
</reference>
<dbReference type="PROSITE" id="PS51257">
    <property type="entry name" value="PROKAR_LIPOPROTEIN"/>
    <property type="match status" value="1"/>
</dbReference>
<dbReference type="EMBL" id="CYSR01000021">
    <property type="protein sequence ID" value="CUH99982.1"/>
    <property type="molecule type" value="Genomic_DNA"/>
</dbReference>
<dbReference type="RefSeq" id="WP_058286082.1">
    <property type="nucleotide sequence ID" value="NZ_CP041159.1"/>
</dbReference>
<gene>
    <name evidence="4" type="ORF">K3718_04415</name>
    <name evidence="3" type="ORF">PHA8399_02108</name>
</gene>
<keyword evidence="1" id="KW-0732">Signal</keyword>
<evidence type="ECO:0000313" key="3">
    <source>
        <dbReference type="EMBL" id="CUH99982.1"/>
    </source>
</evidence>
<dbReference type="STRING" id="1396826.PHA8399_02108"/>
<organism evidence="3 5">
    <name type="scientific">Leisingera aquaemixtae</name>
    <dbReference type="NCBI Taxonomy" id="1396826"/>
    <lineage>
        <taxon>Bacteria</taxon>
        <taxon>Pseudomonadati</taxon>
        <taxon>Pseudomonadota</taxon>
        <taxon>Alphaproteobacteria</taxon>
        <taxon>Rhodobacterales</taxon>
        <taxon>Roseobacteraceae</taxon>
        <taxon>Leisingera</taxon>
    </lineage>
</organism>
<dbReference type="Proteomes" id="UP000051326">
    <property type="component" value="Unassembled WGS sequence"/>
</dbReference>
<dbReference type="EMBL" id="CP081051">
    <property type="protein sequence ID" value="UWQ42336.1"/>
    <property type="molecule type" value="Genomic_DNA"/>
</dbReference>
<evidence type="ECO:0000313" key="4">
    <source>
        <dbReference type="EMBL" id="UWQ42336.1"/>
    </source>
</evidence>
<dbReference type="Proteomes" id="UP001058514">
    <property type="component" value="Chromosome"/>
</dbReference>
<feature type="chain" id="PRO_5006064200" evidence="1">
    <location>
        <begin position="23"/>
        <end position="185"/>
    </location>
</feature>
<evidence type="ECO:0000256" key="1">
    <source>
        <dbReference type="SAM" id="SignalP"/>
    </source>
</evidence>